<keyword evidence="5" id="KW-0443">Lipid metabolism</keyword>
<accession>V6SRC3</accession>
<dbReference type="STRING" id="1341181.FLJC2902T_06490"/>
<evidence type="ECO:0000313" key="9">
    <source>
        <dbReference type="EMBL" id="ESU29253.1"/>
    </source>
</evidence>
<feature type="transmembrane region" description="Helical" evidence="7">
    <location>
        <begin position="45"/>
        <end position="68"/>
    </location>
</feature>
<feature type="transmembrane region" description="Helical" evidence="7">
    <location>
        <begin position="6"/>
        <end position="25"/>
    </location>
</feature>
<dbReference type="Pfam" id="PF04116">
    <property type="entry name" value="FA_hydroxylase"/>
    <property type="match status" value="1"/>
</dbReference>
<dbReference type="GO" id="GO:0005506">
    <property type="term" value="F:iron ion binding"/>
    <property type="evidence" value="ECO:0007669"/>
    <property type="project" value="InterPro"/>
</dbReference>
<dbReference type="InterPro" id="IPR051689">
    <property type="entry name" value="Sterol_desaturase/TMEM195"/>
</dbReference>
<evidence type="ECO:0000256" key="1">
    <source>
        <dbReference type="ARBA" id="ARBA00004127"/>
    </source>
</evidence>
<protein>
    <recommendedName>
        <fullName evidence="8">Fatty acid hydroxylase domain-containing protein</fullName>
    </recommendedName>
</protein>
<comment type="subcellular location">
    <subcellularLocation>
        <location evidence="1">Endomembrane system</location>
        <topology evidence="1">Multi-pass membrane protein</topology>
    </subcellularLocation>
</comment>
<dbReference type="GO" id="GO:0012505">
    <property type="term" value="C:endomembrane system"/>
    <property type="evidence" value="ECO:0007669"/>
    <property type="project" value="UniProtKB-SubCell"/>
</dbReference>
<evidence type="ECO:0000259" key="8">
    <source>
        <dbReference type="Pfam" id="PF04116"/>
    </source>
</evidence>
<keyword evidence="3 7" id="KW-1133">Transmembrane helix</keyword>
<dbReference type="GO" id="GO:0008610">
    <property type="term" value="P:lipid biosynthetic process"/>
    <property type="evidence" value="ECO:0007669"/>
    <property type="project" value="InterPro"/>
</dbReference>
<dbReference type="PANTHER" id="PTHR21624:SF1">
    <property type="entry name" value="ALKYLGLYCEROL MONOOXYGENASE"/>
    <property type="match status" value="1"/>
</dbReference>
<reference evidence="9 10" key="1">
    <citation type="submission" date="2013-08" db="EMBL/GenBank/DDBJ databases">
        <title>Flavobacterium limnosediminis JC2902 genome sequencing.</title>
        <authorList>
            <person name="Lee K."/>
            <person name="Yi H."/>
            <person name="Park S."/>
            <person name="Chun J."/>
        </authorList>
    </citation>
    <scope>NUCLEOTIDE SEQUENCE [LARGE SCALE GENOMIC DNA]</scope>
    <source>
        <strain evidence="9 10">JC2902</strain>
    </source>
</reference>
<dbReference type="GO" id="GO:0016020">
    <property type="term" value="C:membrane"/>
    <property type="evidence" value="ECO:0007669"/>
    <property type="project" value="GOC"/>
</dbReference>
<dbReference type="PANTHER" id="PTHR21624">
    <property type="entry name" value="STEROL DESATURASE-RELATED PROTEIN"/>
    <property type="match status" value="1"/>
</dbReference>
<feature type="domain" description="Fatty acid hydroxylase" evidence="8">
    <location>
        <begin position="79"/>
        <end position="212"/>
    </location>
</feature>
<name>V6SRC3_9FLAO</name>
<proteinExistence type="predicted"/>
<feature type="transmembrane region" description="Helical" evidence="7">
    <location>
        <begin position="133"/>
        <end position="152"/>
    </location>
</feature>
<dbReference type="eggNOG" id="COG3000">
    <property type="taxonomic scope" value="Bacteria"/>
</dbReference>
<dbReference type="InterPro" id="IPR006694">
    <property type="entry name" value="Fatty_acid_hydroxylase"/>
</dbReference>
<evidence type="ECO:0000256" key="5">
    <source>
        <dbReference type="ARBA" id="ARBA00023098"/>
    </source>
</evidence>
<evidence type="ECO:0000256" key="3">
    <source>
        <dbReference type="ARBA" id="ARBA00022989"/>
    </source>
</evidence>
<dbReference type="OrthoDB" id="9770329at2"/>
<dbReference type="Proteomes" id="UP000018004">
    <property type="component" value="Unassembled WGS sequence"/>
</dbReference>
<keyword evidence="6 7" id="KW-0472">Membrane</keyword>
<evidence type="ECO:0000256" key="2">
    <source>
        <dbReference type="ARBA" id="ARBA00022692"/>
    </source>
</evidence>
<evidence type="ECO:0000256" key="6">
    <source>
        <dbReference type="ARBA" id="ARBA00023136"/>
    </source>
</evidence>
<keyword evidence="2 7" id="KW-0812">Transmembrane</keyword>
<dbReference type="PATRIC" id="fig|1341181.4.peg.646"/>
<dbReference type="RefSeq" id="WP_023578324.1">
    <property type="nucleotide sequence ID" value="NZ_AVGG01000002.1"/>
</dbReference>
<evidence type="ECO:0000256" key="7">
    <source>
        <dbReference type="SAM" id="Phobius"/>
    </source>
</evidence>
<dbReference type="EMBL" id="AVGG01000002">
    <property type="protein sequence ID" value="ESU29253.1"/>
    <property type="molecule type" value="Genomic_DNA"/>
</dbReference>
<dbReference type="GO" id="GO:0050479">
    <property type="term" value="F:glyceryl-ether monooxygenase activity"/>
    <property type="evidence" value="ECO:0007669"/>
    <property type="project" value="TreeGrafter"/>
</dbReference>
<evidence type="ECO:0000256" key="4">
    <source>
        <dbReference type="ARBA" id="ARBA00023002"/>
    </source>
</evidence>
<gene>
    <name evidence="9" type="ORF">FLJC2902T_06490</name>
</gene>
<feature type="transmembrane region" description="Helical" evidence="7">
    <location>
        <begin position="74"/>
        <end position="93"/>
    </location>
</feature>
<sequence length="266" mass="30777">MTSLDHIGAVALFVIFFIEFGLAVLHKSDDYVLKDMKSNLMLGVLVILVGFFEKGIAFSVFTVAYGYAIFKPEISWGVWIACFFCCDFVYYIYHWLGHKTALLWAGHVTHHSSKAFNLTVGFRINCLHLFYRFLFWVPLCFIGFPPEMILFFESVTAVLNFMVHTERVGKLGFLDWLFNTPSNHRVHHGTNPKYIDKNFGGILMIYDHLFGTYIKETETPIYGITDKVSLNSPVQILLHQYRNLFKRLLDRKGIVSKIQYLFSLPS</sequence>
<evidence type="ECO:0000313" key="10">
    <source>
        <dbReference type="Proteomes" id="UP000018004"/>
    </source>
</evidence>
<dbReference type="AlphaFoldDB" id="V6SRC3"/>
<keyword evidence="10" id="KW-1185">Reference proteome</keyword>
<comment type="caution">
    <text evidence="9">The sequence shown here is derived from an EMBL/GenBank/DDBJ whole genome shotgun (WGS) entry which is preliminary data.</text>
</comment>
<dbReference type="GO" id="GO:0006643">
    <property type="term" value="P:membrane lipid metabolic process"/>
    <property type="evidence" value="ECO:0007669"/>
    <property type="project" value="TreeGrafter"/>
</dbReference>
<keyword evidence="4" id="KW-0560">Oxidoreductase</keyword>
<organism evidence="9 10">
    <name type="scientific">Flavobacterium limnosediminis JC2902</name>
    <dbReference type="NCBI Taxonomy" id="1341181"/>
    <lineage>
        <taxon>Bacteria</taxon>
        <taxon>Pseudomonadati</taxon>
        <taxon>Bacteroidota</taxon>
        <taxon>Flavobacteriia</taxon>
        <taxon>Flavobacteriales</taxon>
        <taxon>Flavobacteriaceae</taxon>
        <taxon>Flavobacterium</taxon>
    </lineage>
</organism>